<evidence type="ECO:0000256" key="2">
    <source>
        <dbReference type="ARBA" id="ARBA00009370"/>
    </source>
</evidence>
<gene>
    <name evidence="7" type="ORF">QOZ92_002036</name>
</gene>
<evidence type="ECO:0000313" key="8">
    <source>
        <dbReference type="Proteomes" id="UP001232584"/>
    </source>
</evidence>
<dbReference type="PANTHER" id="PTHR43390">
    <property type="entry name" value="SIGNAL PEPTIDASE I"/>
    <property type="match status" value="1"/>
</dbReference>
<dbReference type="CDD" id="cd06530">
    <property type="entry name" value="S26_SPase_I"/>
    <property type="match status" value="1"/>
</dbReference>
<evidence type="ECO:0000256" key="5">
    <source>
        <dbReference type="RuleBase" id="RU362042"/>
    </source>
</evidence>
<keyword evidence="5" id="KW-1133">Transmembrane helix</keyword>
<dbReference type="EC" id="3.4.21.89" evidence="5"/>
<organism evidence="7 8">
    <name type="scientific">Paraclostridium ghonii</name>
    <dbReference type="NCBI Taxonomy" id="29358"/>
    <lineage>
        <taxon>Bacteria</taxon>
        <taxon>Bacillati</taxon>
        <taxon>Bacillota</taxon>
        <taxon>Clostridia</taxon>
        <taxon>Peptostreptococcales</taxon>
        <taxon>Peptostreptococcaceae</taxon>
        <taxon>Paraclostridium</taxon>
    </lineage>
</organism>
<feature type="transmembrane region" description="Helical" evidence="5">
    <location>
        <begin position="12"/>
        <end position="31"/>
    </location>
</feature>
<feature type="domain" description="Peptidase S26" evidence="6">
    <location>
        <begin position="10"/>
        <end position="167"/>
    </location>
</feature>
<comment type="subcellular location">
    <subcellularLocation>
        <location evidence="1">Cell membrane</location>
        <topology evidence="1">Single-pass type II membrane protein</topology>
    </subcellularLocation>
    <subcellularLocation>
        <location evidence="5">Membrane</location>
        <topology evidence="5">Single-pass type II membrane protein</topology>
    </subcellularLocation>
</comment>
<dbReference type="Gene3D" id="2.10.109.10">
    <property type="entry name" value="Umud Fragment, subunit A"/>
    <property type="match status" value="1"/>
</dbReference>
<dbReference type="InterPro" id="IPR019533">
    <property type="entry name" value="Peptidase_S26"/>
</dbReference>
<proteinExistence type="inferred from homology"/>
<keyword evidence="8" id="KW-1185">Reference proteome</keyword>
<reference evidence="7 8" key="1">
    <citation type="submission" date="2023-07" db="EMBL/GenBank/DDBJ databases">
        <title>Genomic Encyclopedia of Type Strains, Phase IV (KMG-IV): sequencing the most valuable type-strain genomes for metagenomic binning, comparative biology and taxonomic classification.</title>
        <authorList>
            <person name="Goeker M."/>
        </authorList>
    </citation>
    <scope>NUCLEOTIDE SEQUENCE [LARGE SCALE GENOMIC DNA]</scope>
    <source>
        <strain evidence="7 8">DSM 15049</strain>
    </source>
</reference>
<comment type="similarity">
    <text evidence="2 5">Belongs to the peptidase S26 family.</text>
</comment>
<dbReference type="RefSeq" id="WP_307507230.1">
    <property type="nucleotide sequence ID" value="NZ_BAAACE010000019.1"/>
</dbReference>
<dbReference type="InterPro" id="IPR000223">
    <property type="entry name" value="Pept_S26A_signal_pept_1"/>
</dbReference>
<comment type="caution">
    <text evidence="7">The sequence shown here is derived from an EMBL/GenBank/DDBJ whole genome shotgun (WGS) entry which is preliminary data.</text>
</comment>
<dbReference type="SUPFAM" id="SSF51306">
    <property type="entry name" value="LexA/Signal peptidase"/>
    <property type="match status" value="1"/>
</dbReference>
<dbReference type="Pfam" id="PF10502">
    <property type="entry name" value="Peptidase_S26"/>
    <property type="match status" value="1"/>
</dbReference>
<accession>A0ABU0N174</accession>
<dbReference type="GO" id="GO:0009003">
    <property type="term" value="F:signal peptidase activity"/>
    <property type="evidence" value="ECO:0007669"/>
    <property type="project" value="UniProtKB-EC"/>
</dbReference>
<name>A0ABU0N174_9FIRM</name>
<dbReference type="InterPro" id="IPR019756">
    <property type="entry name" value="Pept_S26A_signal_pept_1_Ser-AS"/>
</dbReference>
<evidence type="ECO:0000256" key="4">
    <source>
        <dbReference type="ARBA" id="ARBA00022801"/>
    </source>
</evidence>
<comment type="catalytic activity">
    <reaction evidence="5">
        <text>Cleavage of hydrophobic, N-terminal signal or leader sequences from secreted and periplasmic proteins.</text>
        <dbReference type="EC" id="3.4.21.89"/>
    </reaction>
</comment>
<protein>
    <recommendedName>
        <fullName evidence="5">Signal peptidase I</fullName>
        <ecNumber evidence="5">3.4.21.89</ecNumber>
    </recommendedName>
</protein>
<keyword evidence="5" id="KW-0472">Membrane</keyword>
<keyword evidence="3 5" id="KW-0645">Protease</keyword>
<sequence>MKEKVIEKTIEWVKIITLAICMGLIVTYFVVPTVVSGESMYPTLNTKDYLIINKLAYKMDNPNRGDIVVFKTDLKNNDGEKKSLVKRIIGLPNEHLVIESGQVYINGKLIDEPYLKDTYTAGDIDMKIPSDSYFAMGDNRLVSKDSRDNEVGVVSKDEIVGEVSIRVFPFQSLGGIK</sequence>
<dbReference type="PROSITE" id="PS00501">
    <property type="entry name" value="SPASE_I_1"/>
    <property type="match status" value="1"/>
</dbReference>
<evidence type="ECO:0000313" key="7">
    <source>
        <dbReference type="EMBL" id="MDQ0556918.1"/>
    </source>
</evidence>
<dbReference type="InterPro" id="IPR036286">
    <property type="entry name" value="LexA/Signal_pep-like_sf"/>
</dbReference>
<dbReference type="Proteomes" id="UP001232584">
    <property type="component" value="Unassembled WGS sequence"/>
</dbReference>
<dbReference type="PRINTS" id="PR00727">
    <property type="entry name" value="LEADERPTASE"/>
</dbReference>
<evidence type="ECO:0000259" key="6">
    <source>
        <dbReference type="Pfam" id="PF10502"/>
    </source>
</evidence>
<dbReference type="PANTHER" id="PTHR43390:SF1">
    <property type="entry name" value="CHLOROPLAST PROCESSING PEPTIDASE"/>
    <property type="match status" value="1"/>
</dbReference>
<keyword evidence="4 5" id="KW-0378">Hydrolase</keyword>
<keyword evidence="5" id="KW-0812">Transmembrane</keyword>
<dbReference type="NCBIfam" id="TIGR02227">
    <property type="entry name" value="sigpep_I_bact"/>
    <property type="match status" value="1"/>
</dbReference>
<evidence type="ECO:0000256" key="1">
    <source>
        <dbReference type="ARBA" id="ARBA00004401"/>
    </source>
</evidence>
<dbReference type="EMBL" id="JAUSWG010000008">
    <property type="protein sequence ID" value="MDQ0556918.1"/>
    <property type="molecule type" value="Genomic_DNA"/>
</dbReference>
<evidence type="ECO:0000256" key="3">
    <source>
        <dbReference type="ARBA" id="ARBA00022670"/>
    </source>
</evidence>